<gene>
    <name evidence="1" type="ORF">D934_10455</name>
</gene>
<name>A0A060HC13_XYLFS</name>
<sequence>MRRMAGFTLMEVLLATVLLASGLTLAFVTLHSASIVSRRSEALASRNERMRAVELFLRRRLMGALPLMMGEDRERHMPLLFVGEPQRMRFVADVPDYLGRGGPYVHDISVVQSGAQHQLRIALTMLQSDETVKDGLLVPSELLADGLHEVHFSYRGWDQSRHQLGPWVATWPSSDQLPVSVAVQIKDDIAPWPTLVVVLLQSNSDGGD</sequence>
<dbReference type="AlphaFoldDB" id="A0A060HC13"/>
<protein>
    <submittedName>
        <fullName evidence="1">General secretion pathway protein J</fullName>
    </submittedName>
</protein>
<dbReference type="KEGG" id="xfs:D934_10455"/>
<accession>A0A060HC13</accession>
<reference evidence="1 2" key="1">
    <citation type="submission" date="2013-08" db="EMBL/GenBank/DDBJ databases">
        <authorList>
            <person name="Stouthamer R."/>
            <person name="Nunney L."/>
        </authorList>
    </citation>
    <scope>NUCLEOTIDE SEQUENCE [LARGE SCALE GENOMIC DNA]</scope>
    <source>
        <strain evidence="2">ann-1</strain>
    </source>
</reference>
<dbReference type="Proteomes" id="UP000027215">
    <property type="component" value="Chromosome"/>
</dbReference>
<dbReference type="NCBIfam" id="NF006453">
    <property type="entry name" value="PRK08808.1"/>
    <property type="match status" value="1"/>
</dbReference>
<dbReference type="PATRIC" id="fig|155920.8.peg.2449"/>
<evidence type="ECO:0000313" key="1">
    <source>
        <dbReference type="EMBL" id="AIC10442.1"/>
    </source>
</evidence>
<dbReference type="RefSeq" id="WP_020852924.1">
    <property type="nucleotide sequence ID" value="NZ_CP006696.1"/>
</dbReference>
<proteinExistence type="predicted"/>
<evidence type="ECO:0000313" key="2">
    <source>
        <dbReference type="Proteomes" id="UP000027215"/>
    </source>
</evidence>
<organism evidence="1 2">
    <name type="scientific">Xylella fastidiosa subsp. sandyi Ann-1</name>
    <dbReference type="NCBI Taxonomy" id="155920"/>
    <lineage>
        <taxon>Bacteria</taxon>
        <taxon>Pseudomonadati</taxon>
        <taxon>Pseudomonadota</taxon>
        <taxon>Gammaproteobacteria</taxon>
        <taxon>Lysobacterales</taxon>
        <taxon>Lysobacteraceae</taxon>
        <taxon>Xylella</taxon>
    </lineage>
</organism>
<dbReference type="HOGENOM" id="CLU_101359_2_0_6"/>
<dbReference type="EMBL" id="CP006696">
    <property type="protein sequence ID" value="AIC10442.1"/>
    <property type="molecule type" value="Genomic_DNA"/>
</dbReference>